<dbReference type="Gene3D" id="3.40.50.150">
    <property type="entry name" value="Vaccinia Virus protein VP39"/>
    <property type="match status" value="1"/>
</dbReference>
<evidence type="ECO:0000313" key="8">
    <source>
        <dbReference type="EMBL" id="SOD14277.1"/>
    </source>
</evidence>
<comment type="catalytic activity">
    <reaction evidence="5">
        <text>L-glutaminyl-[peptide chain release factor] + S-adenosyl-L-methionine = N(5)-methyl-L-glutaminyl-[peptide chain release factor] + S-adenosyl-L-homocysteine + H(+)</text>
        <dbReference type="Rhea" id="RHEA:42896"/>
        <dbReference type="Rhea" id="RHEA-COMP:10271"/>
        <dbReference type="Rhea" id="RHEA-COMP:10272"/>
        <dbReference type="ChEBI" id="CHEBI:15378"/>
        <dbReference type="ChEBI" id="CHEBI:30011"/>
        <dbReference type="ChEBI" id="CHEBI:57856"/>
        <dbReference type="ChEBI" id="CHEBI:59789"/>
        <dbReference type="ChEBI" id="CHEBI:61891"/>
        <dbReference type="EC" id="2.1.1.297"/>
    </reaction>
</comment>
<sequence length="297" mass="33419">MKLTELAILYQEKLSALYDEDEIQSLFLIALEDVLNYKKTDYILNKQELVPDTALLKLNNILLGLAKGTPIQYIIGRTEFYGLKFKVNSSVLIPRPETEELVKWILERCQSTAVSGQDSQVVNLNSKVVNILDIGTGSGCIAIALKKHLPKAYVSAVDVSSAALSTAKDNGILNEVGVSFIEDDILDYKETYPVKFDIIVSNPPYIKEDEKPEMHENVLANEPHTALFVSNEKPLIFYEAIADFALLHLKKDGQLFFEINANLGRETIRMLDLKGFTDIRLRLDMQGKERMILAIKP</sequence>
<evidence type="ECO:0000256" key="3">
    <source>
        <dbReference type="ARBA" id="ARBA00022679"/>
    </source>
</evidence>
<organism evidence="8 9">
    <name type="scientific">Pedobacter xixiisoli</name>
    <dbReference type="NCBI Taxonomy" id="1476464"/>
    <lineage>
        <taxon>Bacteria</taxon>
        <taxon>Pseudomonadati</taxon>
        <taxon>Bacteroidota</taxon>
        <taxon>Sphingobacteriia</taxon>
        <taxon>Sphingobacteriales</taxon>
        <taxon>Sphingobacteriaceae</taxon>
        <taxon>Pedobacter</taxon>
    </lineage>
</organism>
<reference evidence="9" key="1">
    <citation type="submission" date="2017-09" db="EMBL/GenBank/DDBJ databases">
        <authorList>
            <person name="Varghese N."/>
            <person name="Submissions S."/>
        </authorList>
    </citation>
    <scope>NUCLEOTIDE SEQUENCE [LARGE SCALE GENOMIC DNA]</scope>
    <source>
        <strain evidence="9">CGMCC 1.12803</strain>
    </source>
</reference>
<evidence type="ECO:0000256" key="2">
    <source>
        <dbReference type="ARBA" id="ARBA00022603"/>
    </source>
</evidence>
<gene>
    <name evidence="8" type="ORF">SAMN06297358_1493</name>
</gene>
<dbReference type="Proteomes" id="UP000219281">
    <property type="component" value="Unassembled WGS sequence"/>
</dbReference>
<name>A0A285ZXD3_9SPHI</name>
<feature type="domain" description="Release factor glutamine methyltransferase N-terminal" evidence="7">
    <location>
        <begin position="29"/>
        <end position="76"/>
    </location>
</feature>
<keyword evidence="2 8" id="KW-0489">Methyltransferase</keyword>
<dbReference type="Pfam" id="PF05175">
    <property type="entry name" value="MTS"/>
    <property type="match status" value="1"/>
</dbReference>
<dbReference type="InterPro" id="IPR029063">
    <property type="entry name" value="SAM-dependent_MTases_sf"/>
</dbReference>
<dbReference type="GO" id="GO:0102559">
    <property type="term" value="F:peptide chain release factor N(5)-glutamine methyltransferase activity"/>
    <property type="evidence" value="ECO:0007669"/>
    <property type="project" value="UniProtKB-EC"/>
</dbReference>
<proteinExistence type="predicted"/>
<dbReference type="PROSITE" id="PS00092">
    <property type="entry name" value="N6_MTASE"/>
    <property type="match status" value="1"/>
</dbReference>
<dbReference type="InterPro" id="IPR002052">
    <property type="entry name" value="DNA_methylase_N6_adenine_CS"/>
</dbReference>
<dbReference type="OrthoDB" id="9800643at2"/>
<keyword evidence="4" id="KW-0949">S-adenosyl-L-methionine</keyword>
<evidence type="ECO:0000256" key="4">
    <source>
        <dbReference type="ARBA" id="ARBA00022691"/>
    </source>
</evidence>
<keyword evidence="3 8" id="KW-0808">Transferase</keyword>
<dbReference type="EMBL" id="OCMT01000002">
    <property type="protein sequence ID" value="SOD14277.1"/>
    <property type="molecule type" value="Genomic_DNA"/>
</dbReference>
<dbReference type="RefSeq" id="WP_097130470.1">
    <property type="nucleotide sequence ID" value="NZ_OCMT01000002.1"/>
</dbReference>
<dbReference type="EC" id="2.1.1.297" evidence="1"/>
<accession>A0A285ZXD3</accession>
<dbReference type="PANTHER" id="PTHR18895">
    <property type="entry name" value="HEMK METHYLTRANSFERASE"/>
    <property type="match status" value="1"/>
</dbReference>
<dbReference type="InterPro" id="IPR007848">
    <property type="entry name" value="Small_mtfrase_dom"/>
</dbReference>
<evidence type="ECO:0000259" key="6">
    <source>
        <dbReference type="Pfam" id="PF05175"/>
    </source>
</evidence>
<protein>
    <recommendedName>
        <fullName evidence="1">peptide chain release factor N(5)-glutamine methyltransferase</fullName>
        <ecNumber evidence="1">2.1.1.297</ecNumber>
    </recommendedName>
</protein>
<dbReference type="AlphaFoldDB" id="A0A285ZXD3"/>
<dbReference type="GO" id="GO:0003676">
    <property type="term" value="F:nucleic acid binding"/>
    <property type="evidence" value="ECO:0007669"/>
    <property type="project" value="InterPro"/>
</dbReference>
<keyword evidence="9" id="KW-1185">Reference proteome</keyword>
<dbReference type="PANTHER" id="PTHR18895:SF74">
    <property type="entry name" value="MTRF1L RELEASE FACTOR GLUTAMINE METHYLTRANSFERASE"/>
    <property type="match status" value="1"/>
</dbReference>
<dbReference type="NCBIfam" id="TIGR03534">
    <property type="entry name" value="RF_mod_PrmC"/>
    <property type="match status" value="1"/>
</dbReference>
<dbReference type="SUPFAM" id="SSF53335">
    <property type="entry name" value="S-adenosyl-L-methionine-dependent methyltransferases"/>
    <property type="match status" value="1"/>
</dbReference>
<feature type="domain" description="Methyltransferase small" evidence="6">
    <location>
        <begin position="128"/>
        <end position="216"/>
    </location>
</feature>
<evidence type="ECO:0000256" key="1">
    <source>
        <dbReference type="ARBA" id="ARBA00012771"/>
    </source>
</evidence>
<evidence type="ECO:0000256" key="5">
    <source>
        <dbReference type="ARBA" id="ARBA00048391"/>
    </source>
</evidence>
<dbReference type="Pfam" id="PF17827">
    <property type="entry name" value="PrmC_N"/>
    <property type="match status" value="1"/>
</dbReference>
<dbReference type="InterPro" id="IPR050320">
    <property type="entry name" value="N5-glutamine_MTase"/>
</dbReference>
<dbReference type="CDD" id="cd02440">
    <property type="entry name" value="AdoMet_MTases"/>
    <property type="match status" value="1"/>
</dbReference>
<dbReference type="InterPro" id="IPR004556">
    <property type="entry name" value="HemK-like"/>
</dbReference>
<dbReference type="GO" id="GO:0032259">
    <property type="term" value="P:methylation"/>
    <property type="evidence" value="ECO:0007669"/>
    <property type="project" value="UniProtKB-KW"/>
</dbReference>
<evidence type="ECO:0000313" key="9">
    <source>
        <dbReference type="Proteomes" id="UP000219281"/>
    </source>
</evidence>
<dbReference type="InterPro" id="IPR019874">
    <property type="entry name" value="RF_methyltr_PrmC"/>
</dbReference>
<dbReference type="Gene3D" id="1.10.8.10">
    <property type="entry name" value="DNA helicase RuvA subunit, C-terminal domain"/>
    <property type="match status" value="1"/>
</dbReference>
<dbReference type="NCBIfam" id="TIGR00536">
    <property type="entry name" value="hemK_fam"/>
    <property type="match status" value="1"/>
</dbReference>
<evidence type="ECO:0000259" key="7">
    <source>
        <dbReference type="Pfam" id="PF17827"/>
    </source>
</evidence>
<dbReference type="InterPro" id="IPR040758">
    <property type="entry name" value="PrmC_N"/>
</dbReference>